<feature type="domain" description="CENP-V/GFA" evidence="5">
    <location>
        <begin position="5"/>
        <end position="140"/>
    </location>
</feature>
<keyword evidence="2" id="KW-0479">Metal-binding</keyword>
<dbReference type="InterPro" id="IPR011057">
    <property type="entry name" value="Mss4-like_sf"/>
</dbReference>
<keyword evidence="7" id="KW-1185">Reference proteome</keyword>
<keyword evidence="4" id="KW-0456">Lyase</keyword>
<gene>
    <name evidence="6" type="ORF">BT63DRAFT_476242</name>
</gene>
<keyword evidence="3" id="KW-0862">Zinc</keyword>
<accession>A0A6A6UQU6</accession>
<dbReference type="SUPFAM" id="SSF51316">
    <property type="entry name" value="Mss4-like"/>
    <property type="match status" value="1"/>
</dbReference>
<reference evidence="6" key="1">
    <citation type="journal article" date="2020" name="Stud. Mycol.">
        <title>101 Dothideomycetes genomes: a test case for predicting lifestyles and emergence of pathogens.</title>
        <authorList>
            <person name="Haridas S."/>
            <person name="Albert R."/>
            <person name="Binder M."/>
            <person name="Bloem J."/>
            <person name="Labutti K."/>
            <person name="Salamov A."/>
            <person name="Andreopoulos B."/>
            <person name="Baker S."/>
            <person name="Barry K."/>
            <person name="Bills G."/>
            <person name="Bluhm B."/>
            <person name="Cannon C."/>
            <person name="Castanera R."/>
            <person name="Culley D."/>
            <person name="Daum C."/>
            <person name="Ezra D."/>
            <person name="Gonzalez J."/>
            <person name="Henrissat B."/>
            <person name="Kuo A."/>
            <person name="Liang C."/>
            <person name="Lipzen A."/>
            <person name="Lutzoni F."/>
            <person name="Magnuson J."/>
            <person name="Mondo S."/>
            <person name="Nolan M."/>
            <person name="Ohm R."/>
            <person name="Pangilinan J."/>
            <person name="Park H.-J."/>
            <person name="Ramirez L."/>
            <person name="Alfaro M."/>
            <person name="Sun H."/>
            <person name="Tritt A."/>
            <person name="Yoshinaga Y."/>
            <person name="Zwiers L.-H."/>
            <person name="Turgeon B."/>
            <person name="Goodwin S."/>
            <person name="Spatafora J."/>
            <person name="Crous P."/>
            <person name="Grigoriev I."/>
        </authorList>
    </citation>
    <scope>NUCLEOTIDE SEQUENCE</scope>
    <source>
        <strain evidence="6">CBS 115976</strain>
    </source>
</reference>
<comment type="similarity">
    <text evidence="1">Belongs to the Gfa family.</text>
</comment>
<evidence type="ECO:0000313" key="6">
    <source>
        <dbReference type="EMBL" id="KAF2673767.1"/>
    </source>
</evidence>
<sequence length="145" mass="15574">MTEPISPRIVCQCAAISVPLPSGPLKVYHCHCQQCRRQSGSAYGTSAIFPATVLLPLSPSLSAKLGKWTRPTDSGGSMDCYFCKICANRIMHHGRTGDGKEKATLSVKGGLVEGLDWKGAAHIHTRRGVVKVPEGVESWEGEPDD</sequence>
<dbReference type="Proteomes" id="UP000799302">
    <property type="component" value="Unassembled WGS sequence"/>
</dbReference>
<evidence type="ECO:0000259" key="5">
    <source>
        <dbReference type="PROSITE" id="PS51891"/>
    </source>
</evidence>
<evidence type="ECO:0000256" key="1">
    <source>
        <dbReference type="ARBA" id="ARBA00005495"/>
    </source>
</evidence>
<name>A0A6A6UQU6_9PEZI</name>
<dbReference type="GO" id="GO:0046872">
    <property type="term" value="F:metal ion binding"/>
    <property type="evidence" value="ECO:0007669"/>
    <property type="project" value="UniProtKB-KW"/>
</dbReference>
<dbReference type="OrthoDB" id="5290969at2759"/>
<dbReference type="AlphaFoldDB" id="A0A6A6UQU6"/>
<evidence type="ECO:0000313" key="7">
    <source>
        <dbReference type="Proteomes" id="UP000799302"/>
    </source>
</evidence>
<evidence type="ECO:0000256" key="4">
    <source>
        <dbReference type="ARBA" id="ARBA00023239"/>
    </source>
</evidence>
<evidence type="ECO:0000256" key="2">
    <source>
        <dbReference type="ARBA" id="ARBA00022723"/>
    </source>
</evidence>
<dbReference type="Gene3D" id="3.90.1590.10">
    <property type="entry name" value="glutathione-dependent formaldehyde- activating enzyme (gfa)"/>
    <property type="match status" value="1"/>
</dbReference>
<dbReference type="PROSITE" id="PS51891">
    <property type="entry name" value="CENP_V_GFA"/>
    <property type="match status" value="1"/>
</dbReference>
<organism evidence="6 7">
    <name type="scientific">Microthyrium microscopicum</name>
    <dbReference type="NCBI Taxonomy" id="703497"/>
    <lineage>
        <taxon>Eukaryota</taxon>
        <taxon>Fungi</taxon>
        <taxon>Dikarya</taxon>
        <taxon>Ascomycota</taxon>
        <taxon>Pezizomycotina</taxon>
        <taxon>Dothideomycetes</taxon>
        <taxon>Dothideomycetes incertae sedis</taxon>
        <taxon>Microthyriales</taxon>
        <taxon>Microthyriaceae</taxon>
        <taxon>Microthyrium</taxon>
    </lineage>
</organism>
<dbReference type="InterPro" id="IPR006913">
    <property type="entry name" value="CENP-V/GFA"/>
</dbReference>
<evidence type="ECO:0000256" key="3">
    <source>
        <dbReference type="ARBA" id="ARBA00022833"/>
    </source>
</evidence>
<dbReference type="Pfam" id="PF04828">
    <property type="entry name" value="GFA"/>
    <property type="match status" value="1"/>
</dbReference>
<dbReference type="EMBL" id="MU004231">
    <property type="protein sequence ID" value="KAF2673767.1"/>
    <property type="molecule type" value="Genomic_DNA"/>
</dbReference>
<dbReference type="GO" id="GO:0016846">
    <property type="term" value="F:carbon-sulfur lyase activity"/>
    <property type="evidence" value="ECO:0007669"/>
    <property type="project" value="InterPro"/>
</dbReference>
<protein>
    <recommendedName>
        <fullName evidence="5">CENP-V/GFA domain-containing protein</fullName>
    </recommendedName>
</protein>
<dbReference type="PANTHER" id="PTHR33337">
    <property type="entry name" value="GFA DOMAIN-CONTAINING PROTEIN"/>
    <property type="match status" value="1"/>
</dbReference>
<proteinExistence type="inferred from homology"/>
<dbReference type="PANTHER" id="PTHR33337:SF3">
    <property type="entry name" value="CENP-V_GFA DOMAIN-CONTAINING PROTEIN"/>
    <property type="match status" value="1"/>
</dbReference>